<dbReference type="SMART" id="SM00899">
    <property type="entry name" value="FeoA"/>
    <property type="match status" value="1"/>
</dbReference>
<dbReference type="Gene3D" id="2.30.30.90">
    <property type="match status" value="1"/>
</dbReference>
<organism evidence="3 4">
    <name type="scientific">Tindallia magadiensis</name>
    <dbReference type="NCBI Taxonomy" id="69895"/>
    <lineage>
        <taxon>Bacteria</taxon>
        <taxon>Bacillati</taxon>
        <taxon>Bacillota</taxon>
        <taxon>Clostridia</taxon>
        <taxon>Peptostreptococcales</taxon>
        <taxon>Tindalliaceae</taxon>
        <taxon>Tindallia</taxon>
    </lineage>
</organism>
<dbReference type="InterPro" id="IPR008988">
    <property type="entry name" value="Transcriptional_repressor_C"/>
</dbReference>
<dbReference type="RefSeq" id="WP_093369856.1">
    <property type="nucleotide sequence ID" value="NZ_FOQA01000001.1"/>
</dbReference>
<accession>A0A1I3BDS9</accession>
<gene>
    <name evidence="3" type="ORF">SAMN05192551_101747</name>
</gene>
<dbReference type="Proteomes" id="UP000199287">
    <property type="component" value="Unassembled WGS sequence"/>
</dbReference>
<evidence type="ECO:0000259" key="2">
    <source>
        <dbReference type="SMART" id="SM00899"/>
    </source>
</evidence>
<name>A0A1I3BDS9_9FIRM</name>
<dbReference type="AlphaFoldDB" id="A0A1I3BDS9"/>
<feature type="domain" description="Ferrous iron transporter FeoA-like" evidence="2">
    <location>
        <begin position="1"/>
        <end position="69"/>
    </location>
</feature>
<dbReference type="EMBL" id="FOQA01000001">
    <property type="protein sequence ID" value="SFH60453.1"/>
    <property type="molecule type" value="Genomic_DNA"/>
</dbReference>
<dbReference type="OrthoDB" id="9811076at2"/>
<dbReference type="STRING" id="69895.SAMN05192551_101747"/>
<proteinExistence type="predicted"/>
<sequence length="71" mass="7779">MSLYTMKKKCQCIIESLPEVPLLDAMGFRKGQSIALKTKQPFGGPVVVAIGNRSFALARELAEQIIVKEDA</sequence>
<protein>
    <submittedName>
        <fullName evidence="3">Ferrous iron transport protein A</fullName>
    </submittedName>
</protein>
<dbReference type="SUPFAM" id="SSF50037">
    <property type="entry name" value="C-terminal domain of transcriptional repressors"/>
    <property type="match status" value="1"/>
</dbReference>
<reference evidence="4" key="1">
    <citation type="submission" date="2016-10" db="EMBL/GenBank/DDBJ databases">
        <authorList>
            <person name="Varghese N."/>
            <person name="Submissions S."/>
        </authorList>
    </citation>
    <scope>NUCLEOTIDE SEQUENCE [LARGE SCALE GENOMIC DNA]</scope>
    <source>
        <strain evidence="4">Z-7934</strain>
    </source>
</reference>
<dbReference type="InterPro" id="IPR038157">
    <property type="entry name" value="FeoA_core_dom"/>
</dbReference>
<evidence type="ECO:0000313" key="4">
    <source>
        <dbReference type="Proteomes" id="UP000199287"/>
    </source>
</evidence>
<evidence type="ECO:0000313" key="3">
    <source>
        <dbReference type="EMBL" id="SFH60453.1"/>
    </source>
</evidence>
<keyword evidence="4" id="KW-1185">Reference proteome</keyword>
<dbReference type="InterPro" id="IPR007167">
    <property type="entry name" value="Fe-transptr_FeoA-like"/>
</dbReference>
<evidence type="ECO:0000256" key="1">
    <source>
        <dbReference type="ARBA" id="ARBA00023004"/>
    </source>
</evidence>
<dbReference type="GO" id="GO:0046914">
    <property type="term" value="F:transition metal ion binding"/>
    <property type="evidence" value="ECO:0007669"/>
    <property type="project" value="InterPro"/>
</dbReference>
<dbReference type="Pfam" id="PF04023">
    <property type="entry name" value="FeoA"/>
    <property type="match status" value="1"/>
</dbReference>
<keyword evidence="1" id="KW-0408">Iron</keyword>